<organism evidence="2 3">
    <name type="scientific">Limnobacter parvus</name>
    <dbReference type="NCBI Taxonomy" id="2939690"/>
    <lineage>
        <taxon>Bacteria</taxon>
        <taxon>Pseudomonadati</taxon>
        <taxon>Pseudomonadota</taxon>
        <taxon>Betaproteobacteria</taxon>
        <taxon>Burkholderiales</taxon>
        <taxon>Burkholderiaceae</taxon>
        <taxon>Limnobacter</taxon>
    </lineage>
</organism>
<evidence type="ECO:0000256" key="1">
    <source>
        <dbReference type="SAM" id="SignalP"/>
    </source>
</evidence>
<feature type="signal peptide" evidence="1">
    <location>
        <begin position="1"/>
        <end position="22"/>
    </location>
</feature>
<keyword evidence="1" id="KW-0732">Signal</keyword>
<accession>A0ABT1XMZ1</accession>
<gene>
    <name evidence="2" type="ORF">NSP04_14805</name>
</gene>
<feature type="chain" id="PRO_5045956564" evidence="1">
    <location>
        <begin position="23"/>
        <end position="164"/>
    </location>
</feature>
<dbReference type="RefSeq" id="WP_257513129.1">
    <property type="nucleotide sequence ID" value="NZ_JANKHG010000027.1"/>
</dbReference>
<keyword evidence="3" id="KW-1185">Reference proteome</keyword>
<dbReference type="Proteomes" id="UP001165267">
    <property type="component" value="Unassembled WGS sequence"/>
</dbReference>
<dbReference type="EMBL" id="JANKHG010000027">
    <property type="protein sequence ID" value="MCR2747918.1"/>
    <property type="molecule type" value="Genomic_DNA"/>
</dbReference>
<proteinExistence type="predicted"/>
<name>A0ABT1XMZ1_9BURK</name>
<protein>
    <submittedName>
        <fullName evidence="2">Uncharacterized protein</fullName>
    </submittedName>
</protein>
<reference evidence="2" key="1">
    <citation type="submission" date="2022-07" db="EMBL/GenBank/DDBJ databases">
        <authorList>
            <person name="Xamxidin M."/>
        </authorList>
    </citation>
    <scope>NUCLEOTIDE SEQUENCE</scope>
    <source>
        <strain evidence="2">YS8-69</strain>
    </source>
</reference>
<sequence length="164" mass="18583">MNWTQKAMVITSLAMLANLSWAQEFDDQVLKNNLAYGQLIDLNQYNPGHQKGLMLRLFATPARDETCDLETGTICKNQHLITVATLDEMPEVQVHALQAKGEFVKADWVISKSKEATPDQAELVLTFRQYNRFATRANPQLPKKIDRVSLKIIQQGIEEALLTK</sequence>
<comment type="caution">
    <text evidence="2">The sequence shown here is derived from an EMBL/GenBank/DDBJ whole genome shotgun (WGS) entry which is preliminary data.</text>
</comment>
<evidence type="ECO:0000313" key="2">
    <source>
        <dbReference type="EMBL" id="MCR2747918.1"/>
    </source>
</evidence>
<evidence type="ECO:0000313" key="3">
    <source>
        <dbReference type="Proteomes" id="UP001165267"/>
    </source>
</evidence>